<evidence type="ECO:0000313" key="4">
    <source>
        <dbReference type="EMBL" id="GBG08628.1"/>
    </source>
</evidence>
<dbReference type="AlphaFoldDB" id="A0A2R5EUA0"/>
<evidence type="ECO:0000256" key="1">
    <source>
        <dbReference type="ARBA" id="ARBA00022723"/>
    </source>
</evidence>
<dbReference type="Pfam" id="PF07687">
    <property type="entry name" value="M20_dimer"/>
    <property type="match status" value="1"/>
</dbReference>
<dbReference type="EMBL" id="BDQX01000171">
    <property type="protein sequence ID" value="GBG08628.1"/>
    <property type="molecule type" value="Genomic_DNA"/>
</dbReference>
<proteinExistence type="predicted"/>
<accession>A0A2R5EUA0</accession>
<evidence type="ECO:0000256" key="2">
    <source>
        <dbReference type="ARBA" id="ARBA00022801"/>
    </source>
</evidence>
<dbReference type="InterPro" id="IPR050072">
    <property type="entry name" value="Peptidase_M20A"/>
</dbReference>
<sequence length="225" mass="24057">MAGAVVGEPTELRVVSATKGCARFAVETRGKAAHSSMPEEGDNAIYRMLAVLSYIRDREAPRLEGLSHPLCGRASISVGTIESGGQINIVPERCEIQVDRRILPGEQPDVVREQFKQALGAELPSDTVFEVRELLSDWALDTDPQAAIVREALQVAGKLRLATEAVGVPYGTDASKLQQLGGIPSIVFGPGSIAQAHSKHEWVDLEEVIQAAAFYATLAGVQSAE</sequence>
<reference evidence="4 5" key="1">
    <citation type="submission" date="2017-08" db="EMBL/GenBank/DDBJ databases">
        <title>Substantial Increase in Enzyme Production by Combined Drug-Resistance Mutations in Paenibacillus agaridevorans.</title>
        <authorList>
            <person name="Tanaka Y."/>
            <person name="Funane K."/>
            <person name="Hosaka T."/>
            <person name="Shiwa Y."/>
            <person name="Fujita N."/>
            <person name="Miyazaki T."/>
            <person name="Yoshikawa H."/>
            <person name="Murakami K."/>
            <person name="Kasahara K."/>
            <person name="Inaoka T."/>
            <person name="Hiraga Y."/>
            <person name="Ochi K."/>
        </authorList>
    </citation>
    <scope>NUCLEOTIDE SEQUENCE [LARGE SCALE GENOMIC DNA]</scope>
    <source>
        <strain evidence="4 5">T-3040</strain>
    </source>
</reference>
<dbReference type="SUPFAM" id="SSF53187">
    <property type="entry name" value="Zn-dependent exopeptidases"/>
    <property type="match status" value="1"/>
</dbReference>
<keyword evidence="5" id="KW-1185">Reference proteome</keyword>
<dbReference type="Gene3D" id="3.30.70.360">
    <property type="match status" value="1"/>
</dbReference>
<dbReference type="GO" id="GO:0046872">
    <property type="term" value="F:metal ion binding"/>
    <property type="evidence" value="ECO:0007669"/>
    <property type="project" value="UniProtKB-KW"/>
</dbReference>
<organism evidence="4 5">
    <name type="scientific">Paenibacillus agaridevorans</name>
    <dbReference type="NCBI Taxonomy" id="171404"/>
    <lineage>
        <taxon>Bacteria</taxon>
        <taxon>Bacillati</taxon>
        <taxon>Bacillota</taxon>
        <taxon>Bacilli</taxon>
        <taxon>Bacillales</taxon>
        <taxon>Paenibacillaceae</taxon>
        <taxon>Paenibacillus</taxon>
    </lineage>
</organism>
<dbReference type="InterPro" id="IPR036264">
    <property type="entry name" value="Bact_exopeptidase_dim_dom"/>
</dbReference>
<comment type="caution">
    <text evidence="4">The sequence shown here is derived from an EMBL/GenBank/DDBJ whole genome shotgun (WGS) entry which is preliminary data.</text>
</comment>
<dbReference type="InterPro" id="IPR011650">
    <property type="entry name" value="Peptidase_M20_dimer"/>
</dbReference>
<evidence type="ECO:0000259" key="3">
    <source>
        <dbReference type="Pfam" id="PF07687"/>
    </source>
</evidence>
<feature type="domain" description="Peptidase M20 dimerisation" evidence="3">
    <location>
        <begin position="17"/>
        <end position="126"/>
    </location>
</feature>
<dbReference type="SUPFAM" id="SSF55031">
    <property type="entry name" value="Bacterial exopeptidase dimerisation domain"/>
    <property type="match status" value="1"/>
</dbReference>
<gene>
    <name evidence="4" type="ORF">PAT3040_03216</name>
</gene>
<dbReference type="Gene3D" id="3.40.630.10">
    <property type="entry name" value="Zn peptidases"/>
    <property type="match status" value="1"/>
</dbReference>
<dbReference type="Proteomes" id="UP000245202">
    <property type="component" value="Unassembled WGS sequence"/>
</dbReference>
<keyword evidence="2" id="KW-0378">Hydrolase</keyword>
<dbReference type="PANTHER" id="PTHR43808">
    <property type="entry name" value="ACETYLORNITHINE DEACETYLASE"/>
    <property type="match status" value="1"/>
</dbReference>
<evidence type="ECO:0000313" key="5">
    <source>
        <dbReference type="Proteomes" id="UP000245202"/>
    </source>
</evidence>
<protein>
    <recommendedName>
        <fullName evidence="3">Peptidase M20 dimerisation domain-containing protein</fullName>
    </recommendedName>
</protein>
<dbReference type="PANTHER" id="PTHR43808:SF31">
    <property type="entry name" value="N-ACETYL-L-CITRULLINE DEACETYLASE"/>
    <property type="match status" value="1"/>
</dbReference>
<name>A0A2R5EUA0_9BACL</name>
<dbReference type="GO" id="GO:0006526">
    <property type="term" value="P:L-arginine biosynthetic process"/>
    <property type="evidence" value="ECO:0007669"/>
    <property type="project" value="TreeGrafter"/>
</dbReference>
<keyword evidence="1" id="KW-0479">Metal-binding</keyword>
<dbReference type="GO" id="GO:0008777">
    <property type="term" value="F:acetylornithine deacetylase activity"/>
    <property type="evidence" value="ECO:0007669"/>
    <property type="project" value="TreeGrafter"/>
</dbReference>